<dbReference type="AlphaFoldDB" id="A0A2C9M686"/>
<dbReference type="InterPro" id="IPR036259">
    <property type="entry name" value="MFS_trans_sf"/>
</dbReference>
<name>A0A2C9M686_BIOGL</name>
<feature type="transmembrane region" description="Helical" evidence="5">
    <location>
        <begin position="12"/>
        <end position="33"/>
    </location>
</feature>
<dbReference type="GO" id="GO:0022857">
    <property type="term" value="F:transmembrane transporter activity"/>
    <property type="evidence" value="ECO:0007669"/>
    <property type="project" value="TreeGrafter"/>
</dbReference>
<dbReference type="VEuPathDB" id="VectorBase:BGLAX_045640"/>
<sequence>MLPLDMAPRFAGQLTSFNFSLLMLVSISGPLVVSRMAPNSTVEEWRNVWILIGLVSVFAAIVFAVFGQGAVQPWAESNAEALPDPSQPRVSGD</sequence>
<dbReference type="PANTHER" id="PTHR11662">
    <property type="entry name" value="SOLUTE CARRIER FAMILY 17"/>
    <property type="match status" value="1"/>
</dbReference>
<evidence type="ECO:0000256" key="4">
    <source>
        <dbReference type="ARBA" id="ARBA00023136"/>
    </source>
</evidence>
<dbReference type="STRING" id="6526.A0A2C9M686"/>
<dbReference type="InterPro" id="IPR050382">
    <property type="entry name" value="MFS_Na/Anion_cotransporter"/>
</dbReference>
<reference evidence="6" key="1">
    <citation type="submission" date="2020-05" db="UniProtKB">
        <authorList>
            <consortium name="EnsemblMetazoa"/>
        </authorList>
    </citation>
    <scope>IDENTIFICATION</scope>
    <source>
        <strain evidence="6">BB02</strain>
    </source>
</reference>
<organism evidence="6 7">
    <name type="scientific">Biomphalaria glabrata</name>
    <name type="common">Bloodfluke planorb</name>
    <name type="synonym">Freshwater snail</name>
    <dbReference type="NCBI Taxonomy" id="6526"/>
    <lineage>
        <taxon>Eukaryota</taxon>
        <taxon>Metazoa</taxon>
        <taxon>Spiralia</taxon>
        <taxon>Lophotrochozoa</taxon>
        <taxon>Mollusca</taxon>
        <taxon>Gastropoda</taxon>
        <taxon>Heterobranchia</taxon>
        <taxon>Euthyneura</taxon>
        <taxon>Panpulmonata</taxon>
        <taxon>Hygrophila</taxon>
        <taxon>Lymnaeoidea</taxon>
        <taxon>Planorbidae</taxon>
        <taxon>Biomphalaria</taxon>
    </lineage>
</organism>
<evidence type="ECO:0000256" key="2">
    <source>
        <dbReference type="ARBA" id="ARBA00022692"/>
    </source>
</evidence>
<dbReference type="EnsemblMetazoa" id="BGLB038918-RA">
    <property type="protein sequence ID" value="BGLB038918-PA"/>
    <property type="gene ID" value="BGLB038918"/>
</dbReference>
<dbReference type="SUPFAM" id="SSF103473">
    <property type="entry name" value="MFS general substrate transporter"/>
    <property type="match status" value="1"/>
</dbReference>
<keyword evidence="4 5" id="KW-0472">Membrane</keyword>
<dbReference type="PANTHER" id="PTHR11662:SF399">
    <property type="entry name" value="FI19708P1-RELATED"/>
    <property type="match status" value="1"/>
</dbReference>
<comment type="subcellular location">
    <subcellularLocation>
        <location evidence="1">Membrane</location>
        <topology evidence="1">Multi-pass membrane protein</topology>
    </subcellularLocation>
</comment>
<feature type="transmembrane region" description="Helical" evidence="5">
    <location>
        <begin position="45"/>
        <end position="66"/>
    </location>
</feature>
<proteinExistence type="predicted"/>
<evidence type="ECO:0000313" key="6">
    <source>
        <dbReference type="EnsemblMetazoa" id="BGLB038918-PA"/>
    </source>
</evidence>
<dbReference type="KEGG" id="bgt:106062448"/>
<evidence type="ECO:0000256" key="1">
    <source>
        <dbReference type="ARBA" id="ARBA00004141"/>
    </source>
</evidence>
<dbReference type="GO" id="GO:0016020">
    <property type="term" value="C:membrane"/>
    <property type="evidence" value="ECO:0007669"/>
    <property type="project" value="UniProtKB-SubCell"/>
</dbReference>
<dbReference type="Proteomes" id="UP000076420">
    <property type="component" value="Unassembled WGS sequence"/>
</dbReference>
<gene>
    <name evidence="6" type="primary">106062448</name>
</gene>
<dbReference type="GO" id="GO:0006820">
    <property type="term" value="P:monoatomic anion transport"/>
    <property type="evidence" value="ECO:0007669"/>
    <property type="project" value="TreeGrafter"/>
</dbReference>
<evidence type="ECO:0000256" key="3">
    <source>
        <dbReference type="ARBA" id="ARBA00022989"/>
    </source>
</evidence>
<evidence type="ECO:0000256" key="5">
    <source>
        <dbReference type="SAM" id="Phobius"/>
    </source>
</evidence>
<evidence type="ECO:0008006" key="8">
    <source>
        <dbReference type="Google" id="ProtNLM"/>
    </source>
</evidence>
<keyword evidence="2 5" id="KW-0812">Transmembrane</keyword>
<evidence type="ECO:0000313" key="7">
    <source>
        <dbReference type="Proteomes" id="UP000076420"/>
    </source>
</evidence>
<accession>A0A2C9M686</accession>
<keyword evidence="3 5" id="KW-1133">Transmembrane helix</keyword>
<dbReference type="VEuPathDB" id="VectorBase:BGLB038918"/>
<protein>
    <recommendedName>
        <fullName evidence="8">Major facilitator superfamily (MFS) profile domain-containing protein</fullName>
    </recommendedName>
</protein>